<keyword evidence="8 9" id="KW-0472">Membrane</keyword>
<dbReference type="GO" id="GO:0005886">
    <property type="term" value="C:plasma membrane"/>
    <property type="evidence" value="ECO:0007669"/>
    <property type="project" value="UniProtKB-SubCell"/>
</dbReference>
<evidence type="ECO:0000256" key="5">
    <source>
        <dbReference type="ARBA" id="ARBA00022958"/>
    </source>
</evidence>
<evidence type="ECO:0000256" key="8">
    <source>
        <dbReference type="ARBA" id="ARBA00023136"/>
    </source>
</evidence>
<dbReference type="AlphaFoldDB" id="A0A1G7GZ46"/>
<dbReference type="PANTHER" id="PTHR30607:SF2">
    <property type="entry name" value="POTASSIUM-TRANSPORTING ATPASE POTASSIUM-BINDING SUBUNIT"/>
    <property type="match status" value="1"/>
</dbReference>
<keyword evidence="2 9" id="KW-1003">Cell membrane</keyword>
<evidence type="ECO:0000313" key="11">
    <source>
        <dbReference type="Proteomes" id="UP000182427"/>
    </source>
</evidence>
<dbReference type="GO" id="GO:0030955">
    <property type="term" value="F:potassium ion binding"/>
    <property type="evidence" value="ECO:0007669"/>
    <property type="project" value="UniProtKB-UniRule"/>
</dbReference>
<accession>A0A1G7GZ46</accession>
<comment type="function">
    <text evidence="9">Part of the high-affinity ATP-driven potassium transport (or Kdp) system, which catalyzes the hydrolysis of ATP coupled with the electrogenic transport of potassium into the cytoplasm. This subunit binds the extracellular potassium ions and delivers the ions to the membrane domain of KdpB through an intramembrane tunnel.</text>
</comment>
<feature type="transmembrane region" description="Helical" evidence="9">
    <location>
        <begin position="66"/>
        <end position="84"/>
    </location>
</feature>
<dbReference type="OrthoDB" id="9763796at2"/>
<dbReference type="HAMAP" id="MF_00275">
    <property type="entry name" value="KdpA"/>
    <property type="match status" value="1"/>
</dbReference>
<evidence type="ECO:0000256" key="2">
    <source>
        <dbReference type="ARBA" id="ARBA00022475"/>
    </source>
</evidence>
<evidence type="ECO:0000256" key="7">
    <source>
        <dbReference type="ARBA" id="ARBA00023065"/>
    </source>
</evidence>
<keyword evidence="1 9" id="KW-0813">Transport</keyword>
<feature type="transmembrane region" description="Helical" evidence="9">
    <location>
        <begin position="6"/>
        <end position="24"/>
    </location>
</feature>
<gene>
    <name evidence="9" type="primary">kdpA</name>
    <name evidence="10" type="ORF">SAMN05444167_0851</name>
</gene>
<keyword evidence="6 9" id="KW-1133">Transmembrane helix</keyword>
<feature type="transmembrane region" description="Helical" evidence="9">
    <location>
        <begin position="134"/>
        <end position="156"/>
    </location>
</feature>
<dbReference type="GO" id="GO:0008556">
    <property type="term" value="F:P-type potassium transmembrane transporter activity"/>
    <property type="evidence" value="ECO:0007669"/>
    <property type="project" value="InterPro"/>
</dbReference>
<evidence type="ECO:0000256" key="1">
    <source>
        <dbReference type="ARBA" id="ARBA00022448"/>
    </source>
</evidence>
<comment type="subunit">
    <text evidence="9">The system is composed of three essential subunits: KdpA, KdpB and KdpC.</text>
</comment>
<feature type="transmembrane region" description="Helical" evidence="9">
    <location>
        <begin position="393"/>
        <end position="420"/>
    </location>
</feature>
<comment type="similarity">
    <text evidence="9">Belongs to the KdpA family.</text>
</comment>
<keyword evidence="4 9" id="KW-0812">Transmembrane</keyword>
<comment type="subcellular location">
    <subcellularLocation>
        <location evidence="9">Cell membrane</location>
        <topology evidence="9">Multi-pass membrane protein</topology>
    </subcellularLocation>
</comment>
<evidence type="ECO:0000256" key="6">
    <source>
        <dbReference type="ARBA" id="ARBA00022989"/>
    </source>
</evidence>
<dbReference type="EMBL" id="LT629690">
    <property type="protein sequence ID" value="SDE93438.1"/>
    <property type="molecule type" value="Genomic_DNA"/>
</dbReference>
<keyword evidence="11" id="KW-1185">Reference proteome</keyword>
<dbReference type="PIRSF" id="PIRSF001294">
    <property type="entry name" value="K_ATPaseA"/>
    <property type="match status" value="1"/>
</dbReference>
<feature type="transmembrane region" description="Helical" evidence="9">
    <location>
        <begin position="548"/>
        <end position="572"/>
    </location>
</feature>
<proteinExistence type="inferred from homology"/>
<feature type="transmembrane region" description="Helical" evidence="9">
    <location>
        <begin position="506"/>
        <end position="528"/>
    </location>
</feature>
<keyword evidence="7 9" id="KW-0406">Ion transport</keyword>
<feature type="transmembrane region" description="Helical" evidence="9">
    <location>
        <begin position="441"/>
        <end position="460"/>
    </location>
</feature>
<dbReference type="RefSeq" id="WP_083344059.1">
    <property type="nucleotide sequence ID" value="NZ_LT629690.1"/>
</dbReference>
<keyword evidence="3 9" id="KW-0633">Potassium transport</keyword>
<evidence type="ECO:0000256" key="3">
    <source>
        <dbReference type="ARBA" id="ARBA00022538"/>
    </source>
</evidence>
<organism evidence="10 11">
    <name type="scientific">Terriglobus roseus</name>
    <dbReference type="NCBI Taxonomy" id="392734"/>
    <lineage>
        <taxon>Bacteria</taxon>
        <taxon>Pseudomonadati</taxon>
        <taxon>Acidobacteriota</taxon>
        <taxon>Terriglobia</taxon>
        <taxon>Terriglobales</taxon>
        <taxon>Acidobacteriaceae</taxon>
        <taxon>Terriglobus</taxon>
    </lineage>
</organism>
<evidence type="ECO:0000313" key="10">
    <source>
        <dbReference type="EMBL" id="SDE93438.1"/>
    </source>
</evidence>
<evidence type="ECO:0000256" key="9">
    <source>
        <dbReference type="HAMAP-Rule" id="MF_00275"/>
    </source>
</evidence>
<dbReference type="NCBIfam" id="TIGR00680">
    <property type="entry name" value="kdpA"/>
    <property type="match status" value="1"/>
</dbReference>
<dbReference type="Proteomes" id="UP000182427">
    <property type="component" value="Chromosome I"/>
</dbReference>
<protein>
    <recommendedName>
        <fullName evidence="9">Potassium-transporting ATPase potassium-binding subunit</fullName>
    </recommendedName>
    <alternativeName>
        <fullName evidence="9">ATP phosphohydrolase [potassium-transporting] A chain</fullName>
    </alternativeName>
    <alternativeName>
        <fullName evidence="9">Potassium-binding and translocating subunit A</fullName>
    </alternativeName>
    <alternativeName>
        <fullName evidence="9">Potassium-translocating ATPase A chain</fullName>
    </alternativeName>
</protein>
<feature type="transmembrane region" description="Helical" evidence="9">
    <location>
        <begin position="270"/>
        <end position="291"/>
    </location>
</feature>
<name>A0A1G7GZ46_9BACT</name>
<dbReference type="PANTHER" id="PTHR30607">
    <property type="entry name" value="POTASSIUM-TRANSPORTING ATPASE A CHAIN"/>
    <property type="match status" value="1"/>
</dbReference>
<evidence type="ECO:0000256" key="4">
    <source>
        <dbReference type="ARBA" id="ARBA00022692"/>
    </source>
</evidence>
<feature type="transmembrane region" description="Helical" evidence="9">
    <location>
        <begin position="177"/>
        <end position="199"/>
    </location>
</feature>
<sequence>MSLNGWLQITIFIAAVLLLAKPVGSYMTAVFERRKTFLDPILGPCERILYRVSGIDPDEEMHWTKYGLAMLIFSAATLLLTYIVQRVQGRLPWNPQHLHGVESSLAWNTAISFTTNTNWQSYVPETTMSYLTQMLALATHNFWSAAVGLALAMAFVRGIARKESKTIGNFWFDLTRGTLWILLPLSIVLSLLLVSQGVIQNLKPYDTVKLVESQTVTGSDGKPATVTTQSIAQGPVASQEAIKMLGTNGGGFFNANSAHPFENPTPLSNFLEMLAIFLLPAGLCVTLGQMVKAPKHGWAILGAMTVLWFAGTFTTYWAESHGNPLIHNVDAKASQMQSGGNMEGKEVRFGITNSALFAAVTTDASCGAVNGMHDSFTPLGGLVPMTNILLGEVVFGGVGAGLYGMLVFVVLAVFIAGLMVGRTPEYLGKKIEAFDVQMAMLYLLIFPMIILGFAAVSVLMPNLGLSSLANHGPHGLSEILYAYASATGNNGSAFAGLNANTHWYNYTLGIAMFFGRFMMIIPMLAIAGNLANKKIVPASSGTFPVTTPLFTILLVGVILIVGALTFFPVLSLGPILEHLLMRAGQLF</sequence>
<keyword evidence="5 9" id="KW-0630">Potassium</keyword>
<dbReference type="InterPro" id="IPR004623">
    <property type="entry name" value="KdpA"/>
</dbReference>
<dbReference type="Pfam" id="PF03814">
    <property type="entry name" value="KdpA"/>
    <property type="match status" value="1"/>
</dbReference>
<reference evidence="10 11" key="1">
    <citation type="submission" date="2016-10" db="EMBL/GenBank/DDBJ databases">
        <authorList>
            <person name="de Groot N.N."/>
        </authorList>
    </citation>
    <scope>NUCLEOTIDE SEQUENCE [LARGE SCALE GENOMIC DNA]</scope>
    <source>
        <strain evidence="10 11">GAS232</strain>
    </source>
</reference>
<feature type="transmembrane region" description="Helical" evidence="9">
    <location>
        <begin position="298"/>
        <end position="318"/>
    </location>
</feature>